<evidence type="ECO:0000256" key="4">
    <source>
        <dbReference type="ARBA" id="ARBA00023002"/>
    </source>
</evidence>
<evidence type="ECO:0000256" key="1">
    <source>
        <dbReference type="ARBA" id="ARBA00004173"/>
    </source>
</evidence>
<dbReference type="InterPro" id="IPR036291">
    <property type="entry name" value="NAD(P)-bd_dom_sf"/>
</dbReference>
<comment type="similarity">
    <text evidence="8">Belongs to the short-chain dehydrogenases/reductases (SDR) family.</text>
</comment>
<dbReference type="GO" id="GO:0016491">
    <property type="term" value="F:oxidoreductase activity"/>
    <property type="evidence" value="ECO:0007669"/>
    <property type="project" value="UniProtKB-KW"/>
</dbReference>
<dbReference type="PANTHER" id="PTHR43157">
    <property type="entry name" value="PHOSPHATIDYLINOSITOL-GLYCAN BIOSYNTHESIS CLASS F PROTEIN-RELATED"/>
    <property type="match status" value="1"/>
</dbReference>
<gene>
    <name evidence="9" type="ORF">D910_02422</name>
</gene>
<evidence type="ECO:0000313" key="9">
    <source>
        <dbReference type="EMBL" id="ERL84999.1"/>
    </source>
</evidence>
<evidence type="ECO:0000256" key="3">
    <source>
        <dbReference type="ARBA" id="ARBA00022980"/>
    </source>
</evidence>
<evidence type="ECO:0000256" key="5">
    <source>
        <dbReference type="ARBA" id="ARBA00023128"/>
    </source>
</evidence>
<dbReference type="Pfam" id="PF10780">
    <property type="entry name" value="MRP_L53"/>
    <property type="match status" value="1"/>
</dbReference>
<evidence type="ECO:0000313" key="10">
    <source>
        <dbReference type="Proteomes" id="UP000030742"/>
    </source>
</evidence>
<dbReference type="Gene3D" id="3.40.50.720">
    <property type="entry name" value="NAD(P)-binding Rossmann-like Domain"/>
    <property type="match status" value="1"/>
</dbReference>
<keyword evidence="3" id="KW-0689">Ribosomal protein</keyword>
<keyword evidence="4" id="KW-0560">Oxidoreductase</keyword>
<dbReference type="EMBL" id="KB631647">
    <property type="protein sequence ID" value="ERL84999.1"/>
    <property type="molecule type" value="Genomic_DNA"/>
</dbReference>
<dbReference type="InterPro" id="IPR019716">
    <property type="entry name" value="Ribosomal_mL53"/>
</dbReference>
<dbReference type="PRINTS" id="PR00080">
    <property type="entry name" value="SDRFAMILY"/>
</dbReference>
<dbReference type="GO" id="GO:1990904">
    <property type="term" value="C:ribonucleoprotein complex"/>
    <property type="evidence" value="ECO:0007669"/>
    <property type="project" value="UniProtKB-KW"/>
</dbReference>
<dbReference type="PANTHER" id="PTHR43157:SF73">
    <property type="entry name" value="WW DOMAIN-CONTAINING OXIDOREDUCTASE-LIKE PROTEIN"/>
    <property type="match status" value="1"/>
</dbReference>
<dbReference type="OrthoDB" id="191139at2759"/>
<protein>
    <recommendedName>
        <fullName evidence="7">Large ribosomal subunit protein mL53</fullName>
    </recommendedName>
</protein>
<comment type="similarity">
    <text evidence="2">Belongs to the mitochondrion-specific ribosomal protein mL53 family.</text>
</comment>
<accession>U4TTW8</accession>
<dbReference type="PRINTS" id="PR00081">
    <property type="entry name" value="GDHRDH"/>
</dbReference>
<comment type="subcellular location">
    <subcellularLocation>
        <location evidence="1">Mitochondrion</location>
    </subcellularLocation>
</comment>
<keyword evidence="5" id="KW-0496">Mitochondrion</keyword>
<name>U4TTW8_DENPD</name>
<evidence type="ECO:0000256" key="8">
    <source>
        <dbReference type="RuleBase" id="RU000363"/>
    </source>
</evidence>
<reference evidence="9 10" key="1">
    <citation type="journal article" date="2013" name="Genome Biol.">
        <title>Draft genome of the mountain pine beetle, Dendroctonus ponderosae Hopkins, a major forest pest.</title>
        <authorList>
            <person name="Keeling C.I."/>
            <person name="Yuen M.M."/>
            <person name="Liao N.Y."/>
            <person name="Docking T.R."/>
            <person name="Chan S.K."/>
            <person name="Taylor G.A."/>
            <person name="Palmquist D.L."/>
            <person name="Jackman S.D."/>
            <person name="Nguyen A."/>
            <person name="Li M."/>
            <person name="Henderson H."/>
            <person name="Janes J.K."/>
            <person name="Zhao Y."/>
            <person name="Pandoh P."/>
            <person name="Moore R."/>
            <person name="Sperling F.A."/>
            <person name="Huber D.P."/>
            <person name="Birol I."/>
            <person name="Jones S.J."/>
            <person name="Bohlmann J."/>
        </authorList>
    </citation>
    <scope>NUCLEOTIDE SEQUENCE</scope>
</reference>
<dbReference type="GO" id="GO:0005840">
    <property type="term" value="C:ribosome"/>
    <property type="evidence" value="ECO:0007669"/>
    <property type="project" value="UniProtKB-KW"/>
</dbReference>
<dbReference type="Pfam" id="PF00106">
    <property type="entry name" value="adh_short"/>
    <property type="match status" value="1"/>
</dbReference>
<dbReference type="SUPFAM" id="SSF51735">
    <property type="entry name" value="NAD(P)-binding Rossmann-fold domains"/>
    <property type="match status" value="1"/>
</dbReference>
<dbReference type="Proteomes" id="UP000030742">
    <property type="component" value="Unassembled WGS sequence"/>
</dbReference>
<organism evidence="9 10">
    <name type="scientific">Dendroctonus ponderosae</name>
    <name type="common">Mountain pine beetle</name>
    <dbReference type="NCBI Taxonomy" id="77166"/>
    <lineage>
        <taxon>Eukaryota</taxon>
        <taxon>Metazoa</taxon>
        <taxon>Ecdysozoa</taxon>
        <taxon>Arthropoda</taxon>
        <taxon>Hexapoda</taxon>
        <taxon>Insecta</taxon>
        <taxon>Pterygota</taxon>
        <taxon>Neoptera</taxon>
        <taxon>Endopterygota</taxon>
        <taxon>Coleoptera</taxon>
        <taxon>Polyphaga</taxon>
        <taxon>Cucujiformia</taxon>
        <taxon>Curculionidae</taxon>
        <taxon>Scolytinae</taxon>
        <taxon>Dendroctonus</taxon>
    </lineage>
</organism>
<proteinExistence type="inferred from homology"/>
<sequence>MGFFSAVCTSTARLDGKTAVITGCNTGIGKVTAKDFFERGARVIMACRDTQKAAAAADDIKSSCQSTAKLGELVIEPLDLTSLQSVRNCANAILSKEPSIDLLVNNAGIMTCPEGTTKDGFETQFGTNHLGHFLFTMLLLPKIIQSDRSRIVTLSSLAHDRGTIDFDDLNFKTRPYNAGQAYSQSKLSNVLFSSELARRLKEANINNVTTYCLHPGIIRTELSRHLGSTYGFVASFLWSILSWAFKTPEQGAQTTIYCSVDEKCANESGLYYAECAVKTPSLAASDKEQAKRFGSFTRSGGVISAIIKQLKLVNLKPVKRIKVKFDPFHPKAVVARDFLFHLNAPRVQETNLNCPIRADVVCDRSEPEIQLDLVESGSIKFLLNNLTVLEILQQINVHISSKVKVEEVPGPELKSTKTKHRR</sequence>
<evidence type="ECO:0000256" key="6">
    <source>
        <dbReference type="ARBA" id="ARBA00023274"/>
    </source>
</evidence>
<evidence type="ECO:0000256" key="2">
    <source>
        <dbReference type="ARBA" id="ARBA00005557"/>
    </source>
</evidence>
<dbReference type="STRING" id="77166.U4TTW8"/>
<keyword evidence="6" id="KW-0687">Ribonucleoprotein</keyword>
<dbReference type="GO" id="GO:0005739">
    <property type="term" value="C:mitochondrion"/>
    <property type="evidence" value="ECO:0007669"/>
    <property type="project" value="UniProtKB-SubCell"/>
</dbReference>
<evidence type="ECO:0000256" key="7">
    <source>
        <dbReference type="ARBA" id="ARBA00035180"/>
    </source>
</evidence>
<dbReference type="Gene3D" id="3.40.30.10">
    <property type="entry name" value="Glutaredoxin"/>
    <property type="match status" value="1"/>
</dbReference>
<dbReference type="AlphaFoldDB" id="U4TTW8"/>
<dbReference type="InterPro" id="IPR002347">
    <property type="entry name" value="SDR_fam"/>
</dbReference>